<evidence type="ECO:0000256" key="5">
    <source>
        <dbReference type="ARBA" id="ARBA00023078"/>
    </source>
</evidence>
<dbReference type="RefSeq" id="WP_068788194.1">
    <property type="nucleotide sequence ID" value="NZ_CP098611.1"/>
</dbReference>
<dbReference type="Proteomes" id="UP001056708">
    <property type="component" value="Chromosome"/>
</dbReference>
<dbReference type="HAMAP" id="MF_00717">
    <property type="entry name" value="PSII_PsbY"/>
    <property type="match status" value="1"/>
</dbReference>
<accession>A0ABY5AQT1</accession>
<keyword evidence="5 8" id="KW-0793">Thylakoid</keyword>
<comment type="subunit">
    <text evidence="8">PSII is composed of 1 copy each of membrane proteins PsbA, PsbB, PsbC, PsbD, PsbE, PsbF, PsbH, PsbI, PsbJ, PsbK, PsbL, PsbM, PsbT, PsbX, PsbY, PsbZ, Psb30/Ycf12, peripheral proteins PsbO, CyanoQ (PsbQ), PsbU, PsbV and a large number of cofactors. It forms dimeric complexes.</text>
</comment>
<comment type="function">
    <text evidence="8">Loosely associated component of the core of photosystem II (PSII). PSII is a light-driven water plastoquinone oxidoreductase, using light energy to abstract electrons from H(2)O, generating a proton gradient subsequently used for ATP formation.</text>
</comment>
<comment type="subcellular location">
    <subcellularLocation>
        <location evidence="8">Cellular thylakoid membrane</location>
        <topology evidence="8">Single-pass membrane protein</topology>
    </subcellularLocation>
    <subcellularLocation>
        <location evidence="1">Membrane</location>
    </subcellularLocation>
</comment>
<organism evidence="9 10">
    <name type="scientific">Phormidium yuhuli AB48</name>
    <dbReference type="NCBI Taxonomy" id="2940671"/>
    <lineage>
        <taxon>Bacteria</taxon>
        <taxon>Bacillati</taxon>
        <taxon>Cyanobacteriota</taxon>
        <taxon>Cyanophyceae</taxon>
        <taxon>Oscillatoriophycideae</taxon>
        <taxon>Oscillatoriales</taxon>
        <taxon>Oscillatoriaceae</taxon>
        <taxon>Phormidium</taxon>
        <taxon>Phormidium yuhuli</taxon>
    </lineage>
</organism>
<keyword evidence="7 8" id="KW-0604">Photosystem II</keyword>
<comment type="similarity">
    <text evidence="8">Belongs to the PsbY family.</text>
</comment>
<proteinExistence type="inferred from homology"/>
<dbReference type="Pfam" id="PF06298">
    <property type="entry name" value="PsbY"/>
    <property type="match status" value="1"/>
</dbReference>
<dbReference type="EMBL" id="CP098611">
    <property type="protein sequence ID" value="USR91579.1"/>
    <property type="molecule type" value="Genomic_DNA"/>
</dbReference>
<keyword evidence="10" id="KW-1185">Reference proteome</keyword>
<evidence type="ECO:0000256" key="1">
    <source>
        <dbReference type="ARBA" id="ARBA00004370"/>
    </source>
</evidence>
<dbReference type="InterPro" id="IPR009388">
    <property type="entry name" value="PSII_PsbY"/>
</dbReference>
<evidence type="ECO:0000313" key="10">
    <source>
        <dbReference type="Proteomes" id="UP001056708"/>
    </source>
</evidence>
<gene>
    <name evidence="8" type="primary">psbY</name>
    <name evidence="9" type="ORF">NEA10_02280</name>
</gene>
<feature type="topological domain" description="Lumenal" evidence="8">
    <location>
        <begin position="26"/>
        <end position="41"/>
    </location>
</feature>
<name>A0ABY5AQT1_9CYAN</name>
<keyword evidence="2 8" id="KW-0602">Photosynthesis</keyword>
<keyword evidence="6 8" id="KW-0472">Membrane</keyword>
<keyword evidence="3 8" id="KW-0812">Transmembrane</keyword>
<evidence type="ECO:0000256" key="8">
    <source>
        <dbReference type="HAMAP-Rule" id="MF_00717"/>
    </source>
</evidence>
<evidence type="ECO:0000256" key="4">
    <source>
        <dbReference type="ARBA" id="ARBA00022989"/>
    </source>
</evidence>
<evidence type="ECO:0000256" key="2">
    <source>
        <dbReference type="ARBA" id="ARBA00022531"/>
    </source>
</evidence>
<evidence type="ECO:0000256" key="7">
    <source>
        <dbReference type="ARBA" id="ARBA00023276"/>
    </source>
</evidence>
<keyword evidence="4 8" id="KW-1133">Transmembrane helix</keyword>
<protein>
    <recommendedName>
        <fullName evidence="8">Photosystem II reaction center protein Y</fullName>
    </recommendedName>
</protein>
<reference evidence="9" key="1">
    <citation type="submission" date="2022-06" db="EMBL/GenBank/DDBJ databases">
        <title>Genome sequence of Phormidium yuhuli AB48 isolated from an industrial photobioreactor environment.</title>
        <authorList>
            <person name="Qiu Y."/>
            <person name="Noonan A.J.C."/>
            <person name="Dofher K."/>
            <person name="Koch M."/>
            <person name="Kieft B."/>
            <person name="Lin X."/>
            <person name="Ziels R.M."/>
            <person name="Hallam S.J."/>
        </authorList>
    </citation>
    <scope>NUCLEOTIDE SEQUENCE</scope>
    <source>
        <strain evidence="9">AB48</strain>
    </source>
</reference>
<evidence type="ECO:0000256" key="6">
    <source>
        <dbReference type="ARBA" id="ARBA00023136"/>
    </source>
</evidence>
<evidence type="ECO:0000313" key="9">
    <source>
        <dbReference type="EMBL" id="USR91579.1"/>
    </source>
</evidence>
<feature type="topological domain" description="Lumenal" evidence="8">
    <location>
        <begin position="1"/>
        <end position="6"/>
    </location>
</feature>
<dbReference type="NCBIfam" id="NF009711">
    <property type="entry name" value="PRK13240.1"/>
    <property type="match status" value="1"/>
</dbReference>
<evidence type="ECO:0000256" key="3">
    <source>
        <dbReference type="ARBA" id="ARBA00022692"/>
    </source>
</evidence>
<sequence length="41" mass="4573">MDFDWRLLVVLGPIAIALGWALFNIGQAALGQVQNYLNRQS</sequence>